<dbReference type="OrthoDB" id="9807456at2"/>
<evidence type="ECO:0000256" key="6">
    <source>
        <dbReference type="ARBA" id="ARBA00022842"/>
    </source>
</evidence>
<dbReference type="FunFam" id="3.90.950.10:FF:000001">
    <property type="entry name" value="dITP/XTP pyrophosphatase"/>
    <property type="match status" value="1"/>
</dbReference>
<evidence type="ECO:0000256" key="3">
    <source>
        <dbReference type="ARBA" id="ARBA00022723"/>
    </source>
</evidence>
<evidence type="ECO:0000313" key="13">
    <source>
        <dbReference type="Proteomes" id="UP000180098"/>
    </source>
</evidence>
<sequence length="199" mass="21984">MEEILIATKNKGKAKDFEQLFAPFNIGVKTLLDMENAIDVEEDGTTFQENAIKKAETIAREFNIPTLADDSGLIVDALDGRPGVYSARYAGMNKDDQANLNKVLDELKNVPESKRSARFHCSLALALPGKKTVVVDGTCDGVITQEPIGDNGFGYDPIMFIPALDKTMAQLSKQEKNEISHRANALKHLKEILTMRQVF</sequence>
<comment type="cofactor">
    <cofactor evidence="10">
        <name>Mg(2+)</name>
        <dbReference type="ChEBI" id="CHEBI:18420"/>
    </cofactor>
    <text evidence="10">Binds 1 Mg(2+) ion per subunit.</text>
</comment>
<evidence type="ECO:0000313" key="12">
    <source>
        <dbReference type="EMBL" id="OIJ10322.1"/>
    </source>
</evidence>
<dbReference type="GO" id="GO:0036220">
    <property type="term" value="F:ITP diphosphatase activity"/>
    <property type="evidence" value="ECO:0007669"/>
    <property type="project" value="UniProtKB-UniRule"/>
</dbReference>
<keyword evidence="3 10" id="KW-0479">Metal-binding</keyword>
<keyword evidence="5 10" id="KW-0378">Hydrolase</keyword>
<feature type="binding site" evidence="10">
    <location>
        <begin position="181"/>
        <end position="182"/>
    </location>
    <ligand>
        <name>substrate</name>
    </ligand>
</feature>
<dbReference type="InterPro" id="IPR002637">
    <property type="entry name" value="RdgB/HAM1"/>
</dbReference>
<feature type="binding site" evidence="10">
    <location>
        <position position="71"/>
    </location>
    <ligand>
        <name>substrate</name>
    </ligand>
</feature>
<dbReference type="GO" id="GO:0009146">
    <property type="term" value="P:purine nucleoside triphosphate catabolic process"/>
    <property type="evidence" value="ECO:0007669"/>
    <property type="project" value="UniProtKB-UniRule"/>
</dbReference>
<evidence type="ECO:0000256" key="2">
    <source>
        <dbReference type="ARBA" id="ARBA00011738"/>
    </source>
</evidence>
<comment type="function">
    <text evidence="10">Pyrophosphatase that catalyzes the hydrolysis of nucleoside triphosphates to their monophosphate derivatives, with a high preference for the non-canonical purine nucleotides XTP (xanthosine triphosphate), dITP (deoxyinosine triphosphate) and ITP. Seems to function as a house-cleaning enzyme that removes non-canonical purine nucleotides from the nucleotide pool, thus preventing their incorporation into DNA/RNA and avoiding chromosomal lesions.</text>
</comment>
<dbReference type="GO" id="GO:0017111">
    <property type="term" value="F:ribonucleoside triphosphate phosphatase activity"/>
    <property type="evidence" value="ECO:0007669"/>
    <property type="project" value="InterPro"/>
</dbReference>
<feature type="active site" description="Proton acceptor" evidence="10">
    <location>
        <position position="70"/>
    </location>
</feature>
<dbReference type="PANTHER" id="PTHR11067:SF9">
    <property type="entry name" value="INOSINE TRIPHOSPHATE PYROPHOSPHATASE"/>
    <property type="match status" value="1"/>
</dbReference>
<comment type="subunit">
    <text evidence="2 10">Homodimer.</text>
</comment>
<comment type="similarity">
    <text evidence="1 10 11">Belongs to the HAM1 NTPase family.</text>
</comment>
<dbReference type="CDD" id="cd00515">
    <property type="entry name" value="HAM1"/>
    <property type="match status" value="1"/>
</dbReference>
<dbReference type="GO" id="GO:0036222">
    <property type="term" value="F:XTP diphosphatase activity"/>
    <property type="evidence" value="ECO:0007669"/>
    <property type="project" value="UniProtKB-UniRule"/>
</dbReference>
<dbReference type="GO" id="GO:0009117">
    <property type="term" value="P:nucleotide metabolic process"/>
    <property type="evidence" value="ECO:0007669"/>
    <property type="project" value="UniProtKB-KW"/>
</dbReference>
<dbReference type="HAMAP" id="MF_01405">
    <property type="entry name" value="Non_canon_purine_NTPase"/>
    <property type="match status" value="1"/>
</dbReference>
<feature type="binding site" evidence="10">
    <location>
        <begin position="8"/>
        <end position="13"/>
    </location>
    <ligand>
        <name>substrate</name>
    </ligand>
</feature>
<dbReference type="NCBIfam" id="TIGR00042">
    <property type="entry name" value="RdgB/HAM1 family non-canonical purine NTP pyrophosphatase"/>
    <property type="match status" value="1"/>
</dbReference>
<dbReference type="InterPro" id="IPR029001">
    <property type="entry name" value="ITPase-like_fam"/>
</dbReference>
<dbReference type="NCBIfam" id="NF011397">
    <property type="entry name" value="PRK14822.1"/>
    <property type="match status" value="1"/>
</dbReference>
<dbReference type="Gene3D" id="3.90.950.10">
    <property type="match status" value="1"/>
</dbReference>
<keyword evidence="7 10" id="KW-0546">Nucleotide metabolism</keyword>
<comment type="catalytic activity">
    <reaction evidence="10">
        <text>ITP + H2O = IMP + diphosphate + H(+)</text>
        <dbReference type="Rhea" id="RHEA:29399"/>
        <dbReference type="ChEBI" id="CHEBI:15377"/>
        <dbReference type="ChEBI" id="CHEBI:15378"/>
        <dbReference type="ChEBI" id="CHEBI:33019"/>
        <dbReference type="ChEBI" id="CHEBI:58053"/>
        <dbReference type="ChEBI" id="CHEBI:61402"/>
        <dbReference type="EC" id="3.6.1.66"/>
    </reaction>
</comment>
<dbReference type="RefSeq" id="WP_071314086.1">
    <property type="nucleotide sequence ID" value="NZ_MLQQ01000040.1"/>
</dbReference>
<evidence type="ECO:0000256" key="5">
    <source>
        <dbReference type="ARBA" id="ARBA00022801"/>
    </source>
</evidence>
<dbReference type="AlphaFoldDB" id="A0A1S2LCU9"/>
<dbReference type="Pfam" id="PF01725">
    <property type="entry name" value="Ham1p_like"/>
    <property type="match status" value="1"/>
</dbReference>
<protein>
    <recommendedName>
        <fullName evidence="10">dITP/XTP pyrophosphatase</fullName>
        <ecNumber evidence="10">3.6.1.66</ecNumber>
    </recommendedName>
    <alternativeName>
        <fullName evidence="10">Non-canonical purine NTP pyrophosphatase</fullName>
    </alternativeName>
    <alternativeName>
        <fullName evidence="10">Non-standard purine NTP pyrophosphatase</fullName>
    </alternativeName>
    <alternativeName>
        <fullName evidence="10">Nucleoside-triphosphate diphosphatase</fullName>
    </alternativeName>
    <alternativeName>
        <fullName evidence="10">Nucleoside-triphosphate pyrophosphatase</fullName>
        <shortName evidence="10">NTPase</shortName>
    </alternativeName>
</protein>
<dbReference type="Proteomes" id="UP000180098">
    <property type="component" value="Unassembled WGS sequence"/>
</dbReference>
<evidence type="ECO:0000256" key="11">
    <source>
        <dbReference type="RuleBase" id="RU003781"/>
    </source>
</evidence>
<dbReference type="InterPro" id="IPR020922">
    <property type="entry name" value="dITP/XTP_pyrophosphatase"/>
</dbReference>
<comment type="caution">
    <text evidence="12">The sequence shown here is derived from an EMBL/GenBank/DDBJ whole genome shotgun (WGS) entry which is preliminary data.</text>
</comment>
<evidence type="ECO:0000256" key="9">
    <source>
        <dbReference type="ARBA" id="ARBA00052017"/>
    </source>
</evidence>
<dbReference type="GO" id="GO:0035870">
    <property type="term" value="F:dITP diphosphatase activity"/>
    <property type="evidence" value="ECO:0007669"/>
    <property type="project" value="UniProtKB-UniRule"/>
</dbReference>
<proteinExistence type="inferred from homology"/>
<dbReference type="GO" id="GO:0000166">
    <property type="term" value="F:nucleotide binding"/>
    <property type="evidence" value="ECO:0007669"/>
    <property type="project" value="UniProtKB-KW"/>
</dbReference>
<evidence type="ECO:0000256" key="10">
    <source>
        <dbReference type="HAMAP-Rule" id="MF_01405"/>
    </source>
</evidence>
<dbReference type="SUPFAM" id="SSF52972">
    <property type="entry name" value="ITPase-like"/>
    <property type="match status" value="1"/>
</dbReference>
<dbReference type="EC" id="3.6.1.66" evidence="10"/>
<dbReference type="PANTHER" id="PTHR11067">
    <property type="entry name" value="INOSINE TRIPHOSPHATE PYROPHOSPHATASE/HAM1 PROTEIN"/>
    <property type="match status" value="1"/>
</dbReference>
<organism evidence="12 13">
    <name type="scientific">Anaerobacillus arseniciselenatis</name>
    <dbReference type="NCBI Taxonomy" id="85682"/>
    <lineage>
        <taxon>Bacteria</taxon>
        <taxon>Bacillati</taxon>
        <taxon>Bacillota</taxon>
        <taxon>Bacilli</taxon>
        <taxon>Bacillales</taxon>
        <taxon>Bacillaceae</taxon>
        <taxon>Anaerobacillus</taxon>
    </lineage>
</organism>
<evidence type="ECO:0000256" key="4">
    <source>
        <dbReference type="ARBA" id="ARBA00022741"/>
    </source>
</evidence>
<gene>
    <name evidence="12" type="ORF">BKP35_14605</name>
</gene>
<comment type="catalytic activity">
    <reaction evidence="8 10">
        <text>dITP + H2O = dIMP + diphosphate + H(+)</text>
        <dbReference type="Rhea" id="RHEA:28342"/>
        <dbReference type="ChEBI" id="CHEBI:15377"/>
        <dbReference type="ChEBI" id="CHEBI:15378"/>
        <dbReference type="ChEBI" id="CHEBI:33019"/>
        <dbReference type="ChEBI" id="CHEBI:61194"/>
        <dbReference type="ChEBI" id="CHEBI:61382"/>
        <dbReference type="EC" id="3.6.1.66"/>
    </reaction>
</comment>
<feature type="binding site" evidence="10">
    <location>
        <begin position="153"/>
        <end position="156"/>
    </location>
    <ligand>
        <name>substrate</name>
    </ligand>
</feature>
<evidence type="ECO:0000256" key="8">
    <source>
        <dbReference type="ARBA" id="ARBA00051875"/>
    </source>
</evidence>
<comment type="catalytic activity">
    <reaction evidence="9 10">
        <text>XTP + H2O = XMP + diphosphate + H(+)</text>
        <dbReference type="Rhea" id="RHEA:28610"/>
        <dbReference type="ChEBI" id="CHEBI:15377"/>
        <dbReference type="ChEBI" id="CHEBI:15378"/>
        <dbReference type="ChEBI" id="CHEBI:33019"/>
        <dbReference type="ChEBI" id="CHEBI:57464"/>
        <dbReference type="ChEBI" id="CHEBI:61314"/>
        <dbReference type="EC" id="3.6.1.66"/>
    </reaction>
</comment>
<keyword evidence="13" id="KW-1185">Reference proteome</keyword>
<accession>A0A1S2LCU9</accession>
<keyword evidence="4 10" id="KW-0547">Nucleotide-binding</keyword>
<name>A0A1S2LCU9_9BACI</name>
<dbReference type="EMBL" id="MLQQ01000040">
    <property type="protein sequence ID" value="OIJ10322.1"/>
    <property type="molecule type" value="Genomic_DNA"/>
</dbReference>
<reference evidence="12 13" key="1">
    <citation type="submission" date="2016-10" db="EMBL/GenBank/DDBJ databases">
        <title>Draft genome sequences of four alkaliphilic bacteria belonging to the Anaerobacillus genus.</title>
        <authorList>
            <person name="Bassil N.M."/>
            <person name="Lloyd J.R."/>
        </authorList>
    </citation>
    <scope>NUCLEOTIDE SEQUENCE [LARGE SCALE GENOMIC DNA]</scope>
    <source>
        <strain evidence="12 13">DSM 15340</strain>
    </source>
</reference>
<feature type="binding site" evidence="10">
    <location>
        <position position="41"/>
    </location>
    <ligand>
        <name>Mg(2+)</name>
        <dbReference type="ChEBI" id="CHEBI:18420"/>
    </ligand>
</feature>
<dbReference type="GO" id="GO:0046872">
    <property type="term" value="F:metal ion binding"/>
    <property type="evidence" value="ECO:0007669"/>
    <property type="project" value="UniProtKB-KW"/>
</dbReference>
<feature type="binding site" evidence="10">
    <location>
        <position position="70"/>
    </location>
    <ligand>
        <name>Mg(2+)</name>
        <dbReference type="ChEBI" id="CHEBI:18420"/>
    </ligand>
</feature>
<feature type="binding site" evidence="10">
    <location>
        <position position="176"/>
    </location>
    <ligand>
        <name>substrate</name>
    </ligand>
</feature>
<evidence type="ECO:0000256" key="7">
    <source>
        <dbReference type="ARBA" id="ARBA00023080"/>
    </source>
</evidence>
<evidence type="ECO:0000256" key="1">
    <source>
        <dbReference type="ARBA" id="ARBA00008023"/>
    </source>
</evidence>
<dbReference type="GO" id="GO:0005829">
    <property type="term" value="C:cytosol"/>
    <property type="evidence" value="ECO:0007669"/>
    <property type="project" value="TreeGrafter"/>
</dbReference>
<keyword evidence="6 10" id="KW-0460">Magnesium</keyword>